<accession>A0A7H8QX13</accession>
<protein>
    <recommendedName>
        <fullName evidence="8">Peroxisomal biogenesis factor 11</fullName>
    </recommendedName>
</protein>
<reference evidence="7" key="1">
    <citation type="submission" date="2020-06" db="EMBL/GenBank/DDBJ databases">
        <title>A chromosome-scale genome assembly of Talaromyces rugulosus W13939.</title>
        <authorList>
            <person name="Wang B."/>
            <person name="Guo L."/>
            <person name="Ye K."/>
            <person name="Wang L."/>
        </authorList>
    </citation>
    <scope>NUCLEOTIDE SEQUENCE [LARGE SCALE GENOMIC DNA]</scope>
    <source>
        <strain evidence="7">W13939</strain>
    </source>
</reference>
<sequence length="235" mass="26045">MVADAVVYHPSVAHYLRFVATTLGRDKVLRTLQYFARFYSWYLFRTNNTKAVIAPWDAIKKQFGLTRKVLRAGKFVEHLKAAAVAFDNKNPADPVLKNLAIGRQLGYAGYLGLDVLTLVDALGVKKFESAKKLQEHAYRAWFSGLVFSFAAGVYTLYRLAEKEKTVDRKEGEGVVEAKKIERERVAARIQLVSDVCDLTVPIAALGYANLDDGIVGIAGTVSSLIGVWSAWKKTA</sequence>
<dbReference type="InterPro" id="IPR008733">
    <property type="entry name" value="PEX11"/>
</dbReference>
<evidence type="ECO:0000256" key="3">
    <source>
        <dbReference type="ARBA" id="ARBA00023140"/>
    </source>
</evidence>
<keyword evidence="2 5" id="KW-0472">Membrane</keyword>
<dbReference type="OrthoDB" id="411017at2759"/>
<evidence type="ECO:0000256" key="2">
    <source>
        <dbReference type="ARBA" id="ARBA00023136"/>
    </source>
</evidence>
<dbReference type="Proteomes" id="UP000509510">
    <property type="component" value="Chromosome III"/>
</dbReference>
<evidence type="ECO:0000256" key="5">
    <source>
        <dbReference type="SAM" id="Phobius"/>
    </source>
</evidence>
<evidence type="ECO:0000313" key="7">
    <source>
        <dbReference type="Proteomes" id="UP000509510"/>
    </source>
</evidence>
<keyword evidence="5" id="KW-0812">Transmembrane</keyword>
<dbReference type="PANTHER" id="PTHR12652:SF50">
    <property type="entry name" value="PEROXIN 11"/>
    <property type="match status" value="1"/>
</dbReference>
<keyword evidence="7" id="KW-1185">Reference proteome</keyword>
<evidence type="ECO:0000256" key="4">
    <source>
        <dbReference type="ARBA" id="ARBA00046271"/>
    </source>
</evidence>
<dbReference type="PANTHER" id="PTHR12652">
    <property type="entry name" value="PEROXISOMAL BIOGENESIS FACTOR 11"/>
    <property type="match status" value="1"/>
</dbReference>
<dbReference type="GO" id="GO:0016559">
    <property type="term" value="P:peroxisome fission"/>
    <property type="evidence" value="ECO:0007669"/>
    <property type="project" value="InterPro"/>
</dbReference>
<organism evidence="6 7">
    <name type="scientific">Talaromyces rugulosus</name>
    <name type="common">Penicillium rugulosum</name>
    <dbReference type="NCBI Taxonomy" id="121627"/>
    <lineage>
        <taxon>Eukaryota</taxon>
        <taxon>Fungi</taxon>
        <taxon>Dikarya</taxon>
        <taxon>Ascomycota</taxon>
        <taxon>Pezizomycotina</taxon>
        <taxon>Eurotiomycetes</taxon>
        <taxon>Eurotiomycetidae</taxon>
        <taxon>Eurotiales</taxon>
        <taxon>Trichocomaceae</taxon>
        <taxon>Talaromyces</taxon>
        <taxon>Talaromyces sect. Islandici</taxon>
    </lineage>
</organism>
<keyword evidence="3" id="KW-0576">Peroxisome</keyword>
<proteinExistence type="predicted"/>
<keyword evidence="1" id="KW-0962">Peroxisome biogenesis</keyword>
<dbReference type="Pfam" id="PF05648">
    <property type="entry name" value="PEX11"/>
    <property type="match status" value="1"/>
</dbReference>
<name>A0A7H8QX13_TALRU</name>
<dbReference type="GeneID" id="55993276"/>
<evidence type="ECO:0000313" key="6">
    <source>
        <dbReference type="EMBL" id="QKX58652.1"/>
    </source>
</evidence>
<feature type="transmembrane region" description="Helical" evidence="5">
    <location>
        <begin position="140"/>
        <end position="160"/>
    </location>
</feature>
<gene>
    <name evidence="6" type="ORF">TRUGW13939_05779</name>
</gene>
<dbReference type="KEGG" id="trg:TRUGW13939_05779"/>
<evidence type="ECO:0008006" key="8">
    <source>
        <dbReference type="Google" id="ProtNLM"/>
    </source>
</evidence>
<evidence type="ECO:0000256" key="1">
    <source>
        <dbReference type="ARBA" id="ARBA00022593"/>
    </source>
</evidence>
<dbReference type="GO" id="GO:0005778">
    <property type="term" value="C:peroxisomal membrane"/>
    <property type="evidence" value="ECO:0007669"/>
    <property type="project" value="UniProtKB-SubCell"/>
</dbReference>
<dbReference type="AlphaFoldDB" id="A0A7H8QX13"/>
<comment type="subcellular location">
    <subcellularLocation>
        <location evidence="4">Peroxisome membrane</location>
    </subcellularLocation>
</comment>
<dbReference type="EMBL" id="CP055900">
    <property type="protein sequence ID" value="QKX58652.1"/>
    <property type="molecule type" value="Genomic_DNA"/>
</dbReference>
<dbReference type="RefSeq" id="XP_035344830.1">
    <property type="nucleotide sequence ID" value="XM_035488937.1"/>
</dbReference>
<keyword evidence="5" id="KW-1133">Transmembrane helix</keyword>